<feature type="transmembrane region" description="Helical" evidence="1">
    <location>
        <begin position="183"/>
        <end position="204"/>
    </location>
</feature>
<dbReference type="AlphaFoldDB" id="A0AAV3TC92"/>
<gene>
    <name evidence="3" type="ORF">GCM10009020_25230</name>
</gene>
<feature type="transmembrane region" description="Helical" evidence="1">
    <location>
        <begin position="100"/>
        <end position="118"/>
    </location>
</feature>
<evidence type="ECO:0000313" key="4">
    <source>
        <dbReference type="Proteomes" id="UP001500420"/>
    </source>
</evidence>
<dbReference type="InterPro" id="IPR011674">
    <property type="entry name" value="DUF1616"/>
</dbReference>
<evidence type="ECO:0000256" key="1">
    <source>
        <dbReference type="SAM" id="Phobius"/>
    </source>
</evidence>
<keyword evidence="1" id="KW-0472">Membrane</keyword>
<evidence type="ECO:0000313" key="3">
    <source>
        <dbReference type="EMBL" id="GAA0676393.1"/>
    </source>
</evidence>
<dbReference type="Proteomes" id="UP001500420">
    <property type="component" value="Unassembled WGS sequence"/>
</dbReference>
<proteinExistence type="predicted"/>
<organism evidence="3 4">
    <name type="scientific">Natronoarchaeum mannanilyticum</name>
    <dbReference type="NCBI Taxonomy" id="926360"/>
    <lineage>
        <taxon>Archaea</taxon>
        <taxon>Methanobacteriati</taxon>
        <taxon>Methanobacteriota</taxon>
        <taxon>Stenosarchaea group</taxon>
        <taxon>Halobacteria</taxon>
        <taxon>Halobacteriales</taxon>
        <taxon>Natronoarchaeaceae</taxon>
    </lineage>
</organism>
<dbReference type="InterPro" id="IPR014495">
    <property type="entry name" value="UCP018671"/>
</dbReference>
<reference evidence="3 4" key="1">
    <citation type="journal article" date="2019" name="Int. J. Syst. Evol. Microbiol.">
        <title>The Global Catalogue of Microorganisms (GCM) 10K type strain sequencing project: providing services to taxonomists for standard genome sequencing and annotation.</title>
        <authorList>
            <consortium name="The Broad Institute Genomics Platform"/>
            <consortium name="The Broad Institute Genome Sequencing Center for Infectious Disease"/>
            <person name="Wu L."/>
            <person name="Ma J."/>
        </authorList>
    </citation>
    <scope>NUCLEOTIDE SEQUENCE [LARGE SCALE GENOMIC DNA]</scope>
    <source>
        <strain evidence="3 4">JCM 16328</strain>
    </source>
</reference>
<name>A0AAV3TC92_9EURY</name>
<dbReference type="PIRSF" id="PIRSF018671">
    <property type="entry name" value="UCP018671"/>
    <property type="match status" value="1"/>
</dbReference>
<feature type="domain" description="DUF1616" evidence="2">
    <location>
        <begin position="32"/>
        <end position="336"/>
    </location>
</feature>
<keyword evidence="1" id="KW-0812">Transmembrane</keyword>
<comment type="caution">
    <text evidence="3">The sequence shown here is derived from an EMBL/GenBank/DDBJ whole genome shotgun (WGS) entry which is preliminary data.</text>
</comment>
<accession>A0AAV3TC92</accession>
<feature type="transmembrane region" description="Helical" evidence="1">
    <location>
        <begin position="130"/>
        <end position="147"/>
    </location>
</feature>
<sequence length="343" mass="36283">MTHGDVETTWRTRLCRSVRSGALDVLVVLGYLAASAVALYVLEVGGTARALLGLPLVLFLPGYALVAAAFPARRDEATAIGVSSVDGLLDGGTPGWYERLALSLAGSLAVLPLFGLALPSTRWGFEPRAVLVTLGGFTVLGMFVAVVRRSRLSRSERFRAPVDAASTDAYRGLFAPDTRFDGALNVVLILSMVVALSAVGYALVAPQSGAATTQFQLLAENESGDLVAGDYPEELPPGASDELVVSITNGADEDREYTVVVETHRVEETDGSLETLEESEMTRLETSVDAGATAQTRHTVDPSITGETLRINYYLYEGDAPDDADAESADEHLWITVDGTAGG</sequence>
<keyword evidence="1" id="KW-1133">Transmembrane helix</keyword>
<evidence type="ECO:0000259" key="2">
    <source>
        <dbReference type="Pfam" id="PF07760"/>
    </source>
</evidence>
<dbReference type="EMBL" id="BAAADV010000006">
    <property type="protein sequence ID" value="GAA0676393.1"/>
    <property type="molecule type" value="Genomic_DNA"/>
</dbReference>
<feature type="transmembrane region" description="Helical" evidence="1">
    <location>
        <begin position="21"/>
        <end position="42"/>
    </location>
</feature>
<protein>
    <submittedName>
        <fullName evidence="3">DUF1616 domain-containing protein</fullName>
    </submittedName>
</protein>
<keyword evidence="4" id="KW-1185">Reference proteome</keyword>
<feature type="transmembrane region" description="Helical" evidence="1">
    <location>
        <begin position="48"/>
        <end position="70"/>
    </location>
</feature>
<dbReference type="Pfam" id="PF07760">
    <property type="entry name" value="DUF1616"/>
    <property type="match status" value="1"/>
</dbReference>
<dbReference type="RefSeq" id="WP_343774397.1">
    <property type="nucleotide sequence ID" value="NZ_BAAADV010000006.1"/>
</dbReference>